<dbReference type="InterPro" id="IPR036047">
    <property type="entry name" value="F-box-like_dom_sf"/>
</dbReference>
<evidence type="ECO:0000313" key="3">
    <source>
        <dbReference type="Proteomes" id="UP000053424"/>
    </source>
</evidence>
<proteinExistence type="predicted"/>
<dbReference type="InterPro" id="IPR001810">
    <property type="entry name" value="F-box_dom"/>
</dbReference>
<dbReference type="HOGENOM" id="CLU_007279_2_0_1"/>
<dbReference type="STRING" id="686832.A0A0C3BX33"/>
<accession>A0A0C3BX33</accession>
<sequence length="497" mass="55247">MVGSLFDGLPVEIKIQVMENLDAKSLLRCASVSWSMYLTFRSSSLLQYLVKLALYGMEETGSGVPHPNVSPLLDDHRRAWELLDWKRTTTIEVAPHCQAYELVADVFASSDGSKLSIVGLPSSRSDGYTMTRTPDVPFRDFAIDPTQDIVAFLEVSIQSAQRIHVRNISTNAPLIVLGFTIPPNNNFKNPVLQFGQDLLGLYYTSRILIWNWQQGSLIFDSSLEKLSHHIDHFVFLSRDALLVTSTALHLYVFNPPSSVTLVATLHLPVTPHHRLGAQIKVHSGPLHARPPPGALFTPSSGERIQVLSVGYGLNLKYTMYVHTRTLLHYVKQYRSGKALPELVVPWDLWGPRGTRFMKRDAQGVWLRYAHGQRVIRQRDTVSGTEIDVIDFNYIPSSSSSGSSSDLPVNPFHGDSFRRTTVTRSQPTVLAPSTSGGLGAFSAARHDSPFVTEISTSLPYHVSSVSLPLPLYACMIDDERVIGVQMDHADIKLVVYSL</sequence>
<reference evidence="3" key="2">
    <citation type="submission" date="2015-01" db="EMBL/GenBank/DDBJ databases">
        <title>Evolutionary Origins and Diversification of the Mycorrhizal Mutualists.</title>
        <authorList>
            <consortium name="DOE Joint Genome Institute"/>
            <consortium name="Mycorrhizal Genomics Consortium"/>
            <person name="Kohler A."/>
            <person name="Kuo A."/>
            <person name="Nagy L.G."/>
            <person name="Floudas D."/>
            <person name="Copeland A."/>
            <person name="Barry K.W."/>
            <person name="Cichocki N."/>
            <person name="Veneault-Fourrey C."/>
            <person name="LaButti K."/>
            <person name="Lindquist E.A."/>
            <person name="Lipzen A."/>
            <person name="Lundell T."/>
            <person name="Morin E."/>
            <person name="Murat C."/>
            <person name="Riley R."/>
            <person name="Ohm R."/>
            <person name="Sun H."/>
            <person name="Tunlid A."/>
            <person name="Henrissat B."/>
            <person name="Grigoriev I.V."/>
            <person name="Hibbett D.S."/>
            <person name="Martin F."/>
        </authorList>
    </citation>
    <scope>NUCLEOTIDE SEQUENCE [LARGE SCALE GENOMIC DNA]</scope>
    <source>
        <strain evidence="3">h7</strain>
    </source>
</reference>
<keyword evidence="3" id="KW-1185">Reference proteome</keyword>
<dbReference type="SMART" id="SM00256">
    <property type="entry name" value="FBOX"/>
    <property type="match status" value="1"/>
</dbReference>
<name>A0A0C3BX33_HEBCY</name>
<reference evidence="2 3" key="1">
    <citation type="submission" date="2014-04" db="EMBL/GenBank/DDBJ databases">
        <authorList>
            <consortium name="DOE Joint Genome Institute"/>
            <person name="Kuo A."/>
            <person name="Gay G."/>
            <person name="Dore J."/>
            <person name="Kohler A."/>
            <person name="Nagy L.G."/>
            <person name="Floudas D."/>
            <person name="Copeland A."/>
            <person name="Barry K.W."/>
            <person name="Cichocki N."/>
            <person name="Veneault-Fourrey C."/>
            <person name="LaButti K."/>
            <person name="Lindquist E.A."/>
            <person name="Lipzen A."/>
            <person name="Lundell T."/>
            <person name="Morin E."/>
            <person name="Murat C."/>
            <person name="Sun H."/>
            <person name="Tunlid A."/>
            <person name="Henrissat B."/>
            <person name="Grigoriev I.V."/>
            <person name="Hibbett D.S."/>
            <person name="Martin F."/>
            <person name="Nordberg H.P."/>
            <person name="Cantor M.N."/>
            <person name="Hua S.X."/>
        </authorList>
    </citation>
    <scope>NUCLEOTIDE SEQUENCE [LARGE SCALE GENOMIC DNA]</scope>
    <source>
        <strain evidence="3">h7</strain>
    </source>
</reference>
<evidence type="ECO:0000259" key="1">
    <source>
        <dbReference type="SMART" id="SM00256"/>
    </source>
</evidence>
<gene>
    <name evidence="2" type="ORF">M413DRAFT_449469</name>
</gene>
<dbReference type="AlphaFoldDB" id="A0A0C3BX33"/>
<dbReference type="SUPFAM" id="SSF69322">
    <property type="entry name" value="Tricorn protease domain 2"/>
    <property type="match status" value="1"/>
</dbReference>
<dbReference type="Gene3D" id="1.20.1280.50">
    <property type="match status" value="1"/>
</dbReference>
<evidence type="ECO:0000313" key="2">
    <source>
        <dbReference type="EMBL" id="KIM36026.1"/>
    </source>
</evidence>
<dbReference type="SUPFAM" id="SSF81383">
    <property type="entry name" value="F-box domain"/>
    <property type="match status" value="1"/>
</dbReference>
<dbReference type="OrthoDB" id="2745718at2759"/>
<protein>
    <recommendedName>
        <fullName evidence="1">F-box domain-containing protein</fullName>
    </recommendedName>
</protein>
<dbReference type="EMBL" id="KN831810">
    <property type="protein sequence ID" value="KIM36026.1"/>
    <property type="molecule type" value="Genomic_DNA"/>
</dbReference>
<dbReference type="CDD" id="cd09917">
    <property type="entry name" value="F-box_SF"/>
    <property type="match status" value="1"/>
</dbReference>
<organism evidence="2 3">
    <name type="scientific">Hebeloma cylindrosporum</name>
    <dbReference type="NCBI Taxonomy" id="76867"/>
    <lineage>
        <taxon>Eukaryota</taxon>
        <taxon>Fungi</taxon>
        <taxon>Dikarya</taxon>
        <taxon>Basidiomycota</taxon>
        <taxon>Agaricomycotina</taxon>
        <taxon>Agaricomycetes</taxon>
        <taxon>Agaricomycetidae</taxon>
        <taxon>Agaricales</taxon>
        <taxon>Agaricineae</taxon>
        <taxon>Hymenogastraceae</taxon>
        <taxon>Hebeloma</taxon>
    </lineage>
</organism>
<dbReference type="Proteomes" id="UP000053424">
    <property type="component" value="Unassembled WGS sequence"/>
</dbReference>
<dbReference type="Pfam" id="PF00646">
    <property type="entry name" value="F-box"/>
    <property type="match status" value="1"/>
</dbReference>
<feature type="domain" description="F-box" evidence="1">
    <location>
        <begin position="9"/>
        <end position="49"/>
    </location>
</feature>